<evidence type="ECO:0000256" key="8">
    <source>
        <dbReference type="SAM" id="Phobius"/>
    </source>
</evidence>
<keyword evidence="6 8" id="KW-0472">Membrane</keyword>
<evidence type="ECO:0000313" key="10">
    <source>
        <dbReference type="Proteomes" id="UP000007799"/>
    </source>
</evidence>
<dbReference type="InterPro" id="IPR043130">
    <property type="entry name" value="CDP-OH_PTrfase_TM_dom"/>
</dbReference>
<feature type="transmembrane region" description="Helical" evidence="8">
    <location>
        <begin position="250"/>
        <end position="270"/>
    </location>
</feature>
<dbReference type="GO" id="GO:0005789">
    <property type="term" value="C:endoplasmic reticulum membrane"/>
    <property type="evidence" value="ECO:0007669"/>
    <property type="project" value="TreeGrafter"/>
</dbReference>
<dbReference type="InterPro" id="IPR000462">
    <property type="entry name" value="CDP-OH_P_trans"/>
</dbReference>
<dbReference type="GO" id="GO:0006646">
    <property type="term" value="P:phosphatidylethanolamine biosynthetic process"/>
    <property type="evidence" value="ECO:0007669"/>
    <property type="project" value="TreeGrafter"/>
</dbReference>
<dbReference type="OrthoDB" id="196717at2759"/>
<dbReference type="FunCoup" id="F2UNH4">
    <property type="interactions" value="1685"/>
</dbReference>
<reference evidence="9" key="1">
    <citation type="submission" date="2009-08" db="EMBL/GenBank/DDBJ databases">
        <title>Annotation of Salpingoeca rosetta.</title>
        <authorList>
            <consortium name="The Broad Institute Genome Sequencing Platform"/>
            <person name="Russ C."/>
            <person name="Cuomo C."/>
            <person name="Burger G."/>
            <person name="Gray M.W."/>
            <person name="Holland P.W.H."/>
            <person name="King N."/>
            <person name="Lang F.B.F."/>
            <person name="Roger A.J."/>
            <person name="Ruiz-Trillo I."/>
            <person name="Young S.K."/>
            <person name="Zeng Q."/>
            <person name="Gargeya S."/>
            <person name="Alvarado L."/>
            <person name="Berlin A."/>
            <person name="Chapman S.B."/>
            <person name="Chen Z."/>
            <person name="Freedman E."/>
            <person name="Gellesch M."/>
            <person name="Goldberg J."/>
            <person name="Griggs A."/>
            <person name="Gujja S."/>
            <person name="Heilman E."/>
            <person name="Heiman D."/>
            <person name="Howarth C."/>
            <person name="Mehta T."/>
            <person name="Neiman D."/>
            <person name="Pearson M."/>
            <person name="Roberts A."/>
            <person name="Saif S."/>
            <person name="Shea T."/>
            <person name="Shenoy N."/>
            <person name="Sisk P."/>
            <person name="Stolte C."/>
            <person name="Sykes S."/>
            <person name="White J."/>
            <person name="Yandava C."/>
            <person name="Haas B."/>
            <person name="Nusbaum C."/>
            <person name="Birren B."/>
        </authorList>
    </citation>
    <scope>NUCLEOTIDE SEQUENCE [LARGE SCALE GENOMIC DNA]</scope>
    <source>
        <strain evidence="9">ATCC 50818</strain>
    </source>
</reference>
<evidence type="ECO:0000256" key="4">
    <source>
        <dbReference type="ARBA" id="ARBA00022692"/>
    </source>
</evidence>
<evidence type="ECO:0000256" key="3">
    <source>
        <dbReference type="ARBA" id="ARBA00022679"/>
    </source>
</evidence>
<feature type="transmembrane region" description="Helical" evidence="8">
    <location>
        <begin position="282"/>
        <end position="302"/>
    </location>
</feature>
<sequence>MTRRAVDTKRRILLESQIDRLKKHQYKSKGQSILDPYMNVFWKWLVEQVPMWVAPNLLTWVGLMVNVITTALVVFYNPSMEEGVQVPSWVYVLCALGIFFYQSLDNIDGKQARRTGSATPLGELFDHGCDSVSTSVVVVGVLTALQVGSSLLGFLTAAQAICLFYFAHWECYVKGRVHFNTVDVTEAQWTIIMVHLLTAIFGEGIWGAEVFGFPARQFVLVPTLAVAAFTMASYYNSIWEGGSGPANTSAAATGILSPMTALVAWCLGVWHMHSLEAASDLPAIFILGAGCASAKITCQLIVAHMTKSPVPQFDISHAVPLLSYISAGGTFFMDGHTFLLAACIFWFIDLWIYGIQICLDISQSFGIKVFSITPKPQPDDADAH</sequence>
<dbReference type="KEGG" id="sre:PTSG_09909"/>
<keyword evidence="5 8" id="KW-1133">Transmembrane helix</keyword>
<feature type="transmembrane region" description="Helical" evidence="8">
    <location>
        <begin position="322"/>
        <end position="348"/>
    </location>
</feature>
<name>F2UNH4_SALR5</name>
<dbReference type="GO" id="GO:0005794">
    <property type="term" value="C:Golgi apparatus"/>
    <property type="evidence" value="ECO:0007669"/>
    <property type="project" value="TreeGrafter"/>
</dbReference>
<keyword evidence="4 8" id="KW-0812">Transmembrane</keyword>
<evidence type="ECO:0000256" key="7">
    <source>
        <dbReference type="RuleBase" id="RU003750"/>
    </source>
</evidence>
<dbReference type="InParanoid" id="F2UNH4"/>
<comment type="subcellular location">
    <subcellularLocation>
        <location evidence="1">Membrane</location>
        <topology evidence="1">Multi-pass membrane protein</topology>
    </subcellularLocation>
</comment>
<dbReference type="PANTHER" id="PTHR10414:SF37">
    <property type="entry name" value="BB IN A BOXCAR, ISOFORM C"/>
    <property type="match status" value="1"/>
</dbReference>
<evidence type="ECO:0000256" key="5">
    <source>
        <dbReference type="ARBA" id="ARBA00022989"/>
    </source>
</evidence>
<dbReference type="eggNOG" id="KOG2877">
    <property type="taxonomic scope" value="Eukaryota"/>
</dbReference>
<evidence type="ECO:0000256" key="1">
    <source>
        <dbReference type="ARBA" id="ARBA00004141"/>
    </source>
</evidence>
<dbReference type="Pfam" id="PF01066">
    <property type="entry name" value="CDP-OH_P_transf"/>
    <property type="match status" value="1"/>
</dbReference>
<protein>
    <recommendedName>
        <fullName evidence="11">Choline/ethanolaminephosphotransferase 1</fullName>
    </recommendedName>
</protein>
<accession>F2UNH4</accession>
<feature type="transmembrane region" description="Helical" evidence="8">
    <location>
        <begin position="88"/>
        <end position="104"/>
    </location>
</feature>
<feature type="transmembrane region" description="Helical" evidence="8">
    <location>
        <begin position="136"/>
        <end position="167"/>
    </location>
</feature>
<evidence type="ECO:0000256" key="2">
    <source>
        <dbReference type="ARBA" id="ARBA00010441"/>
    </source>
</evidence>
<proteinExistence type="inferred from homology"/>
<organism evidence="10">
    <name type="scientific">Salpingoeca rosetta (strain ATCC 50818 / BSB-021)</name>
    <dbReference type="NCBI Taxonomy" id="946362"/>
    <lineage>
        <taxon>Eukaryota</taxon>
        <taxon>Choanoflagellata</taxon>
        <taxon>Craspedida</taxon>
        <taxon>Salpingoecidae</taxon>
        <taxon>Salpingoeca</taxon>
    </lineage>
</organism>
<comment type="similarity">
    <text evidence="2 7">Belongs to the CDP-alcohol phosphatidyltransferase class-I family.</text>
</comment>
<dbReference type="PIRSF" id="PIRSF015665">
    <property type="entry name" value="CHOPT"/>
    <property type="match status" value="1"/>
</dbReference>
<dbReference type="RefSeq" id="XP_004989264.1">
    <property type="nucleotide sequence ID" value="XM_004989207.1"/>
</dbReference>
<dbReference type="PROSITE" id="PS00379">
    <property type="entry name" value="CDP_ALCOHOL_P_TRANSF"/>
    <property type="match status" value="1"/>
</dbReference>
<dbReference type="Gene3D" id="1.20.120.1760">
    <property type="match status" value="1"/>
</dbReference>
<dbReference type="FunFam" id="1.20.120.1760:FF:000002">
    <property type="entry name" value="Choline/ethanolamine phosphotransferase 1"/>
    <property type="match status" value="1"/>
</dbReference>
<dbReference type="AlphaFoldDB" id="F2UNH4"/>
<evidence type="ECO:0008006" key="11">
    <source>
        <dbReference type="Google" id="ProtNLM"/>
    </source>
</evidence>
<keyword evidence="3 7" id="KW-0808">Transferase</keyword>
<feature type="transmembrane region" description="Helical" evidence="8">
    <location>
        <begin position="187"/>
        <end position="206"/>
    </location>
</feature>
<evidence type="ECO:0000313" key="9">
    <source>
        <dbReference type="EMBL" id="EGD79179.1"/>
    </source>
</evidence>
<dbReference type="Proteomes" id="UP000007799">
    <property type="component" value="Unassembled WGS sequence"/>
</dbReference>
<dbReference type="GO" id="GO:0004307">
    <property type="term" value="F:ethanolaminephosphotransferase activity"/>
    <property type="evidence" value="ECO:0007669"/>
    <property type="project" value="TreeGrafter"/>
</dbReference>
<feature type="transmembrane region" description="Helical" evidence="8">
    <location>
        <begin position="57"/>
        <end position="76"/>
    </location>
</feature>
<dbReference type="OMA" id="FITRQIC"/>
<dbReference type="EMBL" id="GL832984">
    <property type="protein sequence ID" value="EGD79179.1"/>
    <property type="molecule type" value="Genomic_DNA"/>
</dbReference>
<gene>
    <name evidence="9" type="ORF">PTSG_09909</name>
</gene>
<evidence type="ECO:0000256" key="6">
    <source>
        <dbReference type="ARBA" id="ARBA00023136"/>
    </source>
</evidence>
<feature type="transmembrane region" description="Helical" evidence="8">
    <location>
        <begin position="218"/>
        <end position="238"/>
    </location>
</feature>
<dbReference type="InterPro" id="IPR048254">
    <property type="entry name" value="CDP_ALCOHOL_P_TRANSF_CS"/>
</dbReference>
<dbReference type="STRING" id="946362.F2UNH4"/>
<dbReference type="GO" id="GO:0004142">
    <property type="term" value="F:diacylglycerol cholinephosphotransferase activity"/>
    <property type="evidence" value="ECO:0007669"/>
    <property type="project" value="TreeGrafter"/>
</dbReference>
<keyword evidence="10" id="KW-1185">Reference proteome</keyword>
<dbReference type="InterPro" id="IPR014472">
    <property type="entry name" value="CHOPT"/>
</dbReference>
<dbReference type="PANTHER" id="PTHR10414">
    <property type="entry name" value="ETHANOLAMINEPHOSPHOTRANSFERASE"/>
    <property type="match status" value="1"/>
</dbReference>
<dbReference type="GeneID" id="16069808"/>